<dbReference type="InterPro" id="IPR042213">
    <property type="entry name" value="NBD_C_sf"/>
</dbReference>
<keyword evidence="3" id="KW-0547">Nucleotide-binding</keyword>
<gene>
    <name evidence="9" type="ORF">IAA06_08865</name>
</gene>
<comment type="similarity">
    <text evidence="1">Belongs to the four-carbon acid sugar kinase family.</text>
</comment>
<comment type="caution">
    <text evidence="9">The sequence shown here is derived from an EMBL/GenBank/DDBJ whole genome shotgun (WGS) entry which is preliminary data.</text>
</comment>
<dbReference type="InterPro" id="IPR037051">
    <property type="entry name" value="4-carb_acid_sugar_kinase_N_sf"/>
</dbReference>
<reference evidence="9" key="1">
    <citation type="journal article" date="2021" name="PeerJ">
        <title>Extensive microbial diversity within the chicken gut microbiome revealed by metagenomics and culture.</title>
        <authorList>
            <person name="Gilroy R."/>
            <person name="Ravi A."/>
            <person name="Getino M."/>
            <person name="Pursley I."/>
            <person name="Horton D.L."/>
            <person name="Alikhan N.F."/>
            <person name="Baker D."/>
            <person name="Gharbi K."/>
            <person name="Hall N."/>
            <person name="Watson M."/>
            <person name="Adriaenssens E.M."/>
            <person name="Foster-Nyarko E."/>
            <person name="Jarju S."/>
            <person name="Secka A."/>
            <person name="Antonio M."/>
            <person name="Oren A."/>
            <person name="Chaudhuri R.R."/>
            <person name="La Ragione R."/>
            <person name="Hildebrand F."/>
            <person name="Pallen M.J."/>
        </authorList>
    </citation>
    <scope>NUCLEOTIDE SEQUENCE</scope>
    <source>
        <strain evidence="9">ChiSjej1B19-5720</strain>
    </source>
</reference>
<evidence type="ECO:0000259" key="8">
    <source>
        <dbReference type="Pfam" id="PF17042"/>
    </source>
</evidence>
<accession>A0A9D2RWN0</accession>
<keyword evidence="2" id="KW-0808">Transferase</keyword>
<evidence type="ECO:0000313" key="10">
    <source>
        <dbReference type="Proteomes" id="UP000823842"/>
    </source>
</evidence>
<keyword evidence="6" id="KW-0119">Carbohydrate metabolism</keyword>
<dbReference type="Pfam" id="PF17042">
    <property type="entry name" value="NBD_C"/>
    <property type="match status" value="1"/>
</dbReference>
<evidence type="ECO:0000256" key="4">
    <source>
        <dbReference type="ARBA" id="ARBA00022777"/>
    </source>
</evidence>
<dbReference type="GO" id="GO:0016301">
    <property type="term" value="F:kinase activity"/>
    <property type="evidence" value="ECO:0007669"/>
    <property type="project" value="UniProtKB-KW"/>
</dbReference>
<dbReference type="Gene3D" id="3.40.980.20">
    <property type="entry name" value="Four-carbon acid sugar kinase, nucleotide binding domain"/>
    <property type="match status" value="1"/>
</dbReference>
<proteinExistence type="inferred from homology"/>
<organism evidence="9 10">
    <name type="scientific">Candidatus Blautia faecavium</name>
    <dbReference type="NCBI Taxonomy" id="2838487"/>
    <lineage>
        <taxon>Bacteria</taxon>
        <taxon>Bacillati</taxon>
        <taxon>Bacillota</taxon>
        <taxon>Clostridia</taxon>
        <taxon>Lachnospirales</taxon>
        <taxon>Lachnospiraceae</taxon>
        <taxon>Blautia</taxon>
    </lineage>
</organism>
<evidence type="ECO:0000256" key="1">
    <source>
        <dbReference type="ARBA" id="ARBA00005715"/>
    </source>
</evidence>
<evidence type="ECO:0000256" key="5">
    <source>
        <dbReference type="ARBA" id="ARBA00022840"/>
    </source>
</evidence>
<protein>
    <submittedName>
        <fullName evidence="9">Hydroxyacid dehydrogenase</fullName>
    </submittedName>
</protein>
<feature type="domain" description="Four-carbon acid sugar kinase nucleotide binding" evidence="8">
    <location>
        <begin position="303"/>
        <end position="468"/>
    </location>
</feature>
<evidence type="ECO:0000256" key="6">
    <source>
        <dbReference type="ARBA" id="ARBA00023277"/>
    </source>
</evidence>
<evidence type="ECO:0000256" key="3">
    <source>
        <dbReference type="ARBA" id="ARBA00022741"/>
    </source>
</evidence>
<evidence type="ECO:0000259" key="7">
    <source>
        <dbReference type="Pfam" id="PF07005"/>
    </source>
</evidence>
<keyword evidence="5" id="KW-0067">ATP-binding</keyword>
<dbReference type="SUPFAM" id="SSF142764">
    <property type="entry name" value="YgbK-like"/>
    <property type="match status" value="1"/>
</dbReference>
<evidence type="ECO:0000313" key="9">
    <source>
        <dbReference type="EMBL" id="HJB28891.1"/>
    </source>
</evidence>
<dbReference type="Gene3D" id="3.40.50.10840">
    <property type="entry name" value="Putative sugar-binding, N-terminal domain"/>
    <property type="match status" value="1"/>
</dbReference>
<dbReference type="Pfam" id="PF07005">
    <property type="entry name" value="SBD_N"/>
    <property type="match status" value="1"/>
</dbReference>
<dbReference type="AlphaFoldDB" id="A0A9D2RWN0"/>
<dbReference type="EMBL" id="DWYZ01000163">
    <property type="protein sequence ID" value="HJB28891.1"/>
    <property type="molecule type" value="Genomic_DNA"/>
</dbReference>
<name>A0A9D2RWN0_9FIRM</name>
<dbReference type="Proteomes" id="UP000823842">
    <property type="component" value="Unassembled WGS sequence"/>
</dbReference>
<feature type="domain" description="Four-carbon acid sugar kinase N-terminal" evidence="7">
    <location>
        <begin position="37"/>
        <end position="277"/>
    </location>
</feature>
<dbReference type="GO" id="GO:0005524">
    <property type="term" value="F:ATP binding"/>
    <property type="evidence" value="ECO:0007669"/>
    <property type="project" value="UniProtKB-KW"/>
</dbReference>
<keyword evidence="4" id="KW-0418">Kinase</keyword>
<evidence type="ECO:0000256" key="2">
    <source>
        <dbReference type="ARBA" id="ARBA00022679"/>
    </source>
</evidence>
<dbReference type="InterPro" id="IPR010737">
    <property type="entry name" value="4-carb_acid_sugar_kinase_N"/>
</dbReference>
<reference evidence="9" key="2">
    <citation type="submission" date="2021-04" db="EMBL/GenBank/DDBJ databases">
        <authorList>
            <person name="Gilroy R."/>
        </authorList>
    </citation>
    <scope>NUCLEOTIDE SEQUENCE</scope>
    <source>
        <strain evidence="9">ChiSjej1B19-5720</strain>
    </source>
</reference>
<dbReference type="InterPro" id="IPR031475">
    <property type="entry name" value="NBD_C"/>
</dbReference>
<sequence>MEIKPMSISVLDSISPVDGEVVSGLLEKERKDFNRKILVLDDDPTGTQTVHDVPVVTDWEEETIEEIFAMEGPMVFILTNSRSFSKSYTKEVHEKIGKNIAKVFKETGKEFLLISRGDSTLRGHFPLETETLRETLEEECGIKYHGEIICPFFLEGGRYTLNNVHYVREGKMLVPAGQTEFARDKSFSYTSSHLGEYVEEKSQGLYKKEDCVYISLEELRGLRLDEITEKLIKAENFCKIIVNAVDYADVEIFCICWIRAVKAGKNFLVRSAAALTRVIGGVCEIPLLTREKLVDPKTKNGGLVIVGSHVKKSSAQLECLMESDKPLEFLEFHVNRYFTDGDLHGETNELLNKAEEHMKKGTTVVIYTSRELVVPPTEDKDKILHLSVEISDALTRIVSLLSLKPRFIVAKGGITSSDVATKGLGIRKAMVMGQIQKGIPVWMTGEKSKFPDMPYIIFPGNVGEVSALREIVEELM</sequence>